<keyword evidence="2 6" id="KW-0812">Transmembrane</keyword>
<organism evidence="8">
    <name type="scientific">Absidia glauca</name>
    <name type="common">Pin mould</name>
    <dbReference type="NCBI Taxonomy" id="4829"/>
    <lineage>
        <taxon>Eukaryota</taxon>
        <taxon>Fungi</taxon>
        <taxon>Fungi incertae sedis</taxon>
        <taxon>Mucoromycota</taxon>
        <taxon>Mucoromycotina</taxon>
        <taxon>Mucoromycetes</taxon>
        <taxon>Mucorales</taxon>
        <taxon>Cunninghamellaceae</taxon>
        <taxon>Absidia</taxon>
    </lineage>
</organism>
<dbReference type="GO" id="GO:0004252">
    <property type="term" value="F:serine-type endopeptidase activity"/>
    <property type="evidence" value="ECO:0007669"/>
    <property type="project" value="InterPro"/>
</dbReference>
<dbReference type="Pfam" id="PF01694">
    <property type="entry name" value="Rhomboid"/>
    <property type="match status" value="1"/>
</dbReference>
<evidence type="ECO:0000256" key="6">
    <source>
        <dbReference type="SAM" id="Phobius"/>
    </source>
</evidence>
<dbReference type="OrthoDB" id="2146116at2759"/>
<accession>A0A168SQL5</accession>
<evidence type="ECO:0000256" key="3">
    <source>
        <dbReference type="ARBA" id="ARBA00022824"/>
    </source>
</evidence>
<keyword evidence="5 6" id="KW-0472">Membrane</keyword>
<dbReference type="STRING" id="4829.A0A168SQL5"/>
<feature type="domain" description="Peptidase S54 rhomboid" evidence="7">
    <location>
        <begin position="194"/>
        <end position="236"/>
    </location>
</feature>
<comment type="subcellular location">
    <subcellularLocation>
        <location evidence="1">Endoplasmic reticulum membrane</location>
        <topology evidence="1">Multi-pass membrane protein</topology>
    </subcellularLocation>
</comment>
<evidence type="ECO:0000256" key="5">
    <source>
        <dbReference type="ARBA" id="ARBA00023136"/>
    </source>
</evidence>
<dbReference type="GO" id="GO:0042058">
    <property type="term" value="P:regulation of epidermal growth factor receptor signaling pathway"/>
    <property type="evidence" value="ECO:0007669"/>
    <property type="project" value="TreeGrafter"/>
</dbReference>
<dbReference type="Proteomes" id="UP000078561">
    <property type="component" value="Unassembled WGS sequence"/>
</dbReference>
<dbReference type="InterPro" id="IPR022764">
    <property type="entry name" value="Peptidase_S54_rhomboid_dom"/>
</dbReference>
<keyword evidence="3" id="KW-0256">Endoplasmic reticulum</keyword>
<dbReference type="AlphaFoldDB" id="A0A168SQL5"/>
<keyword evidence="4 6" id="KW-1133">Transmembrane helix</keyword>
<reference evidence="8" key="1">
    <citation type="submission" date="2016-04" db="EMBL/GenBank/DDBJ databases">
        <authorList>
            <person name="Evans L.H."/>
            <person name="Alamgir A."/>
            <person name="Owens N."/>
            <person name="Weber N.D."/>
            <person name="Virtaneva K."/>
            <person name="Barbian K."/>
            <person name="Babar A."/>
            <person name="Rosenke K."/>
        </authorList>
    </citation>
    <scope>NUCLEOTIDE SEQUENCE [LARGE SCALE GENOMIC DNA]</scope>
    <source>
        <strain evidence="8">CBS 101.48</strain>
    </source>
</reference>
<dbReference type="InterPro" id="IPR051512">
    <property type="entry name" value="Inactive_Rhomboid"/>
</dbReference>
<feature type="transmembrane region" description="Helical" evidence="6">
    <location>
        <begin position="203"/>
        <end position="223"/>
    </location>
</feature>
<protein>
    <recommendedName>
        <fullName evidence="7">Peptidase S54 rhomboid domain-containing protein</fullName>
    </recommendedName>
</protein>
<proteinExistence type="predicted"/>
<evidence type="ECO:0000313" key="8">
    <source>
        <dbReference type="EMBL" id="SAM08782.1"/>
    </source>
</evidence>
<dbReference type="PANTHER" id="PTHR45965">
    <property type="entry name" value="INACTIVE RHOMBOID PROTEIN"/>
    <property type="match status" value="1"/>
</dbReference>
<dbReference type="GO" id="GO:0050708">
    <property type="term" value="P:regulation of protein secretion"/>
    <property type="evidence" value="ECO:0007669"/>
    <property type="project" value="TreeGrafter"/>
</dbReference>
<gene>
    <name evidence="8" type="primary">ABSGL_14448.1 scaffold 14663</name>
</gene>
<name>A0A168SQL5_ABSGL</name>
<dbReference type="InParanoid" id="A0A168SQL5"/>
<keyword evidence="9" id="KW-1185">Reference proteome</keyword>
<dbReference type="GO" id="GO:0005789">
    <property type="term" value="C:endoplasmic reticulum membrane"/>
    <property type="evidence" value="ECO:0007669"/>
    <property type="project" value="UniProtKB-SubCell"/>
</dbReference>
<feature type="transmembrane region" description="Helical" evidence="6">
    <location>
        <begin position="55"/>
        <end position="77"/>
    </location>
</feature>
<dbReference type="PANTHER" id="PTHR45965:SF3">
    <property type="entry name" value="INACTIVE RHOMBOID PROTEIN 1"/>
    <property type="match status" value="1"/>
</dbReference>
<dbReference type="InterPro" id="IPR035952">
    <property type="entry name" value="Rhomboid-like_sf"/>
</dbReference>
<evidence type="ECO:0000259" key="7">
    <source>
        <dbReference type="Pfam" id="PF01694"/>
    </source>
</evidence>
<dbReference type="SUPFAM" id="SSF144091">
    <property type="entry name" value="Rhomboid-like"/>
    <property type="match status" value="1"/>
</dbReference>
<evidence type="ECO:0000256" key="2">
    <source>
        <dbReference type="ARBA" id="ARBA00022692"/>
    </source>
</evidence>
<dbReference type="EMBL" id="LT554937">
    <property type="protein sequence ID" value="SAM08782.1"/>
    <property type="molecule type" value="Genomic_DNA"/>
</dbReference>
<dbReference type="Gene3D" id="1.20.1540.10">
    <property type="entry name" value="Rhomboid-like"/>
    <property type="match status" value="1"/>
</dbReference>
<evidence type="ECO:0000256" key="4">
    <source>
        <dbReference type="ARBA" id="ARBA00022989"/>
    </source>
</evidence>
<evidence type="ECO:0000256" key="1">
    <source>
        <dbReference type="ARBA" id="ARBA00004477"/>
    </source>
</evidence>
<sequence>MFAHYDIHEDEDDEDEERNIEGEQKHPYHIYHKNESSNWVMIFRSGLKPFSVQRWPVVTTYILMAIMFLIISGELLLSQQTTNEFMELEPFNLMLGPSIQILVQSGARYPPCMRPIEAMPPNDRFVCLNTTLSVMDANWTAMKKATSGGSSRSDKPPPLGILDPIIDDSTLLNSSCSLQDVCGMRDFSSTATPDQSFRFFTSLFVHSGVLHYLLNVLLLWLFATDLEKVMNPIRFACE</sequence>
<evidence type="ECO:0000313" key="9">
    <source>
        <dbReference type="Proteomes" id="UP000078561"/>
    </source>
</evidence>